<evidence type="ECO:0000313" key="2">
    <source>
        <dbReference type="EMBL" id="UOE36097.1"/>
    </source>
</evidence>
<name>A0ABY4BAA7_9BACT</name>
<feature type="chain" id="PRO_5045464530" evidence="1">
    <location>
        <begin position="43"/>
        <end position="151"/>
    </location>
</feature>
<feature type="signal peptide" evidence="1">
    <location>
        <begin position="1"/>
        <end position="42"/>
    </location>
</feature>
<organism evidence="2 3">
    <name type="scientific">Hymenobacter monticola</name>
    <dbReference type="NCBI Taxonomy" id="1705399"/>
    <lineage>
        <taxon>Bacteria</taxon>
        <taxon>Pseudomonadati</taxon>
        <taxon>Bacteroidota</taxon>
        <taxon>Cytophagia</taxon>
        <taxon>Cytophagales</taxon>
        <taxon>Hymenobacteraceae</taxon>
        <taxon>Hymenobacter</taxon>
    </lineage>
</organism>
<dbReference type="RefSeq" id="WP_243519577.1">
    <property type="nucleotide sequence ID" value="NZ_CP094534.1"/>
</dbReference>
<evidence type="ECO:0000256" key="1">
    <source>
        <dbReference type="SAM" id="SignalP"/>
    </source>
</evidence>
<gene>
    <name evidence="2" type="ORF">MTP16_10760</name>
</gene>
<protein>
    <submittedName>
        <fullName evidence="2">Uncharacterized protein</fullName>
    </submittedName>
</protein>
<evidence type="ECO:0000313" key="3">
    <source>
        <dbReference type="Proteomes" id="UP000831390"/>
    </source>
</evidence>
<reference evidence="2 3" key="1">
    <citation type="submission" date="2022-03" db="EMBL/GenBank/DDBJ databases">
        <title>Hymenobactersp. isolated from the air.</title>
        <authorList>
            <person name="Won M."/>
            <person name="Kwon S.-W."/>
        </authorList>
    </citation>
    <scope>NUCLEOTIDE SEQUENCE [LARGE SCALE GENOMIC DNA]</scope>
    <source>
        <strain evidence="2 3">KACC 22596</strain>
    </source>
</reference>
<dbReference type="EMBL" id="CP094534">
    <property type="protein sequence ID" value="UOE36097.1"/>
    <property type="molecule type" value="Genomic_DNA"/>
</dbReference>
<accession>A0ABY4BAA7</accession>
<proteinExistence type="predicted"/>
<keyword evidence="3" id="KW-1185">Reference proteome</keyword>
<dbReference type="Proteomes" id="UP000831390">
    <property type="component" value="Chromosome"/>
</dbReference>
<keyword evidence="1" id="KW-0732">Signal</keyword>
<sequence length="151" mass="16016">MKRSISLRPAQQLTGATSSASVLRALLLGGLAVLGTAGAALAQDAPSVKAVQGDGQALWLTVENPKQERMHLDVVCLTHNANLTSATNRQASYGSKLNFREVPAGKYAVLLRVGRERYRYNVEVSKGQETTISVPELTSAQTPAVVASATR</sequence>